<dbReference type="Proteomes" id="UP001141253">
    <property type="component" value="Chromosome 19"/>
</dbReference>
<gene>
    <name evidence="2" type="ORF">OIU77_006981</name>
</gene>
<accession>A0ABQ9ANP9</accession>
<sequence>MKIWGSASEEGWLLPKGFDSLDCIQTLELKSSAEPGAEEAFFNQVSSIRESRSGDKRFSIFTGTKRLHLRAEIREDRLEWMEALQAVKDMFPRMSNSELMAPMDNVAVSNELRKRLQEEEFEREVLYSS</sequence>
<organism evidence="2 3">
    <name type="scientific">Salix suchowensis</name>
    <dbReference type="NCBI Taxonomy" id="1278906"/>
    <lineage>
        <taxon>Eukaryota</taxon>
        <taxon>Viridiplantae</taxon>
        <taxon>Streptophyta</taxon>
        <taxon>Embryophyta</taxon>
        <taxon>Tracheophyta</taxon>
        <taxon>Spermatophyta</taxon>
        <taxon>Magnoliopsida</taxon>
        <taxon>eudicotyledons</taxon>
        <taxon>Gunneridae</taxon>
        <taxon>Pentapetalae</taxon>
        <taxon>rosids</taxon>
        <taxon>fabids</taxon>
        <taxon>Malpighiales</taxon>
        <taxon>Salicaceae</taxon>
        <taxon>Saliceae</taxon>
        <taxon>Salix</taxon>
    </lineage>
</organism>
<protein>
    <recommendedName>
        <fullName evidence="1">PH domain-containing protein</fullName>
    </recommendedName>
</protein>
<evidence type="ECO:0000259" key="1">
    <source>
        <dbReference type="PROSITE" id="PS50003"/>
    </source>
</evidence>
<dbReference type="InterPro" id="IPR011993">
    <property type="entry name" value="PH-like_dom_sf"/>
</dbReference>
<comment type="caution">
    <text evidence="2">The sequence shown here is derived from an EMBL/GenBank/DDBJ whole genome shotgun (WGS) entry which is preliminary data.</text>
</comment>
<reference evidence="2" key="1">
    <citation type="submission" date="2022-10" db="EMBL/GenBank/DDBJ databases">
        <authorList>
            <person name="Hyden B.L."/>
            <person name="Feng K."/>
            <person name="Yates T."/>
            <person name="Jawdy S."/>
            <person name="Smart L.B."/>
            <person name="Muchero W."/>
        </authorList>
    </citation>
    <scope>NUCLEOTIDE SEQUENCE</scope>
    <source>
        <tissue evidence="2">Shoot tip</tissue>
    </source>
</reference>
<proteinExistence type="predicted"/>
<evidence type="ECO:0000313" key="2">
    <source>
        <dbReference type="EMBL" id="KAJ6349507.1"/>
    </source>
</evidence>
<dbReference type="Gene3D" id="2.30.29.30">
    <property type="entry name" value="Pleckstrin-homology domain (PH domain)/Phosphotyrosine-binding domain (PTB)"/>
    <property type="match status" value="1"/>
</dbReference>
<dbReference type="PROSITE" id="PS50003">
    <property type="entry name" value="PH_DOMAIN"/>
    <property type="match status" value="1"/>
</dbReference>
<dbReference type="InterPro" id="IPR001849">
    <property type="entry name" value="PH_domain"/>
</dbReference>
<evidence type="ECO:0000313" key="3">
    <source>
        <dbReference type="Proteomes" id="UP001141253"/>
    </source>
</evidence>
<dbReference type="SUPFAM" id="SSF50729">
    <property type="entry name" value="PH domain-like"/>
    <property type="match status" value="1"/>
</dbReference>
<name>A0ABQ9ANP9_9ROSI</name>
<keyword evidence="3" id="KW-1185">Reference proteome</keyword>
<reference evidence="2" key="2">
    <citation type="journal article" date="2023" name="Int. J. Mol. Sci.">
        <title>De Novo Assembly and Annotation of 11 Diverse Shrub Willow (Salix) Genomes Reveals Novel Gene Organization in Sex-Linked Regions.</title>
        <authorList>
            <person name="Hyden B."/>
            <person name="Feng K."/>
            <person name="Yates T.B."/>
            <person name="Jawdy S."/>
            <person name="Cereghino C."/>
            <person name="Smart L.B."/>
            <person name="Muchero W."/>
        </authorList>
    </citation>
    <scope>NUCLEOTIDE SEQUENCE</scope>
    <source>
        <tissue evidence="2">Shoot tip</tissue>
    </source>
</reference>
<feature type="domain" description="PH" evidence="1">
    <location>
        <begin position="1"/>
        <end position="89"/>
    </location>
</feature>
<dbReference type="EMBL" id="JAPFFI010000018">
    <property type="protein sequence ID" value="KAJ6349507.1"/>
    <property type="molecule type" value="Genomic_DNA"/>
</dbReference>